<name>A0A1Y5S198_9RHOB</name>
<keyword evidence="2" id="KW-1185">Reference proteome</keyword>
<dbReference type="EMBL" id="FWFZ01000004">
    <property type="protein sequence ID" value="SLN30343.1"/>
    <property type="molecule type" value="Genomic_DNA"/>
</dbReference>
<evidence type="ECO:0000313" key="1">
    <source>
        <dbReference type="EMBL" id="SLN30343.1"/>
    </source>
</evidence>
<organism evidence="1 2">
    <name type="scientific">Roseisalinus antarcticus</name>
    <dbReference type="NCBI Taxonomy" id="254357"/>
    <lineage>
        <taxon>Bacteria</taxon>
        <taxon>Pseudomonadati</taxon>
        <taxon>Pseudomonadota</taxon>
        <taxon>Alphaproteobacteria</taxon>
        <taxon>Rhodobacterales</taxon>
        <taxon>Roseobacteraceae</taxon>
        <taxon>Roseisalinus</taxon>
    </lineage>
</organism>
<dbReference type="Proteomes" id="UP000193900">
    <property type="component" value="Unassembled WGS sequence"/>
</dbReference>
<protein>
    <submittedName>
        <fullName evidence="1">Uncharacterized protein</fullName>
    </submittedName>
</protein>
<dbReference type="AlphaFoldDB" id="A0A1Y5S198"/>
<gene>
    <name evidence="1" type="ORF">ROA7023_01026</name>
</gene>
<proteinExistence type="predicted"/>
<reference evidence="1 2" key="1">
    <citation type="submission" date="2017-03" db="EMBL/GenBank/DDBJ databases">
        <authorList>
            <person name="Afonso C.L."/>
            <person name="Miller P.J."/>
            <person name="Scott M.A."/>
            <person name="Spackman E."/>
            <person name="Goraichik I."/>
            <person name="Dimitrov K.M."/>
            <person name="Suarez D.L."/>
            <person name="Swayne D.E."/>
        </authorList>
    </citation>
    <scope>NUCLEOTIDE SEQUENCE [LARGE SCALE GENOMIC DNA]</scope>
    <source>
        <strain evidence="1 2">CECT 7023</strain>
    </source>
</reference>
<sequence>MGEVNKPSSRHWPEMAHHIGDKIDDRYVVGFGQITGLACKRVLLHRADCNRF</sequence>
<accession>A0A1Y5S198</accession>
<evidence type="ECO:0000313" key="2">
    <source>
        <dbReference type="Proteomes" id="UP000193900"/>
    </source>
</evidence>